<evidence type="ECO:0000256" key="5">
    <source>
        <dbReference type="ARBA" id="ARBA00022692"/>
    </source>
</evidence>
<protein>
    <submittedName>
        <fullName evidence="11">Potassium uptake protein, TrkH family</fullName>
    </submittedName>
</protein>
<dbReference type="GO" id="GO:0015379">
    <property type="term" value="F:potassium:chloride symporter activity"/>
    <property type="evidence" value="ECO:0007669"/>
    <property type="project" value="InterPro"/>
</dbReference>
<feature type="transmembrane region" description="Helical" evidence="10">
    <location>
        <begin position="75"/>
        <end position="99"/>
    </location>
</feature>
<dbReference type="RefSeq" id="WP_011877960.1">
    <property type="nucleotide sequence ID" value="NC_009253.1"/>
</dbReference>
<evidence type="ECO:0000256" key="1">
    <source>
        <dbReference type="ARBA" id="ARBA00004651"/>
    </source>
</evidence>
<evidence type="ECO:0000256" key="4">
    <source>
        <dbReference type="ARBA" id="ARBA00022538"/>
    </source>
</evidence>
<feature type="transmembrane region" description="Helical" evidence="10">
    <location>
        <begin position="192"/>
        <end position="217"/>
    </location>
</feature>
<comment type="subcellular location">
    <subcellularLocation>
        <location evidence="1">Cell membrane</location>
        <topology evidence="1">Multi-pass membrane protein</topology>
    </subcellularLocation>
</comment>
<proteinExistence type="predicted"/>
<feature type="transmembrane region" description="Helical" evidence="10">
    <location>
        <begin position="130"/>
        <end position="150"/>
    </location>
</feature>
<keyword evidence="2" id="KW-0813">Transport</keyword>
<reference evidence="11 12" key="1">
    <citation type="submission" date="2007-03" db="EMBL/GenBank/DDBJ databases">
        <title>Complete sequence of Desulfotomaculum reducens MI-1.</title>
        <authorList>
            <consortium name="US DOE Joint Genome Institute"/>
            <person name="Copeland A."/>
            <person name="Lucas S."/>
            <person name="Lapidus A."/>
            <person name="Barry K."/>
            <person name="Detter J.C."/>
            <person name="Glavina del Rio T."/>
            <person name="Hammon N."/>
            <person name="Israni S."/>
            <person name="Dalin E."/>
            <person name="Tice H."/>
            <person name="Pitluck S."/>
            <person name="Sims D."/>
            <person name="Brettin T."/>
            <person name="Bruce D."/>
            <person name="Han C."/>
            <person name="Tapia R."/>
            <person name="Schmutz J."/>
            <person name="Larimer F."/>
            <person name="Land M."/>
            <person name="Hauser L."/>
            <person name="Kyrpides N."/>
            <person name="Kim E."/>
            <person name="Tebo B.M."/>
            <person name="Richardson P."/>
        </authorList>
    </citation>
    <scope>NUCLEOTIDE SEQUENCE [LARGE SCALE GENOMIC DNA]</scope>
    <source>
        <strain evidence="11 12">MI-1</strain>
    </source>
</reference>
<dbReference type="Proteomes" id="UP000001556">
    <property type="component" value="Chromosome"/>
</dbReference>
<feature type="transmembrane region" description="Helical" evidence="10">
    <location>
        <begin position="285"/>
        <end position="302"/>
    </location>
</feature>
<dbReference type="eggNOG" id="COG0168">
    <property type="taxonomic scope" value="Bacteria"/>
</dbReference>
<keyword evidence="5 10" id="KW-0812">Transmembrane</keyword>
<keyword evidence="7 10" id="KW-1133">Transmembrane helix</keyword>
<dbReference type="PANTHER" id="PTHR32024">
    <property type="entry name" value="TRK SYSTEM POTASSIUM UPTAKE PROTEIN TRKG-RELATED"/>
    <property type="match status" value="1"/>
</dbReference>
<evidence type="ECO:0000256" key="6">
    <source>
        <dbReference type="ARBA" id="ARBA00022958"/>
    </source>
</evidence>
<evidence type="ECO:0000256" key="2">
    <source>
        <dbReference type="ARBA" id="ARBA00022448"/>
    </source>
</evidence>
<feature type="transmembrane region" description="Helical" evidence="10">
    <location>
        <begin position="348"/>
        <end position="367"/>
    </location>
</feature>
<accession>A4J4Z1</accession>
<feature type="transmembrane region" description="Helical" evidence="10">
    <location>
        <begin position="229"/>
        <end position="248"/>
    </location>
</feature>
<evidence type="ECO:0000256" key="7">
    <source>
        <dbReference type="ARBA" id="ARBA00022989"/>
    </source>
</evidence>
<dbReference type="STRING" id="349161.Dred_1616"/>
<feature type="transmembrane region" description="Helical" evidence="10">
    <location>
        <begin position="401"/>
        <end position="425"/>
    </location>
</feature>
<keyword evidence="9 10" id="KW-0472">Membrane</keyword>
<dbReference type="InterPro" id="IPR003445">
    <property type="entry name" value="Cat_transpt"/>
</dbReference>
<evidence type="ECO:0000313" key="12">
    <source>
        <dbReference type="Proteomes" id="UP000001556"/>
    </source>
</evidence>
<dbReference type="Pfam" id="PF02386">
    <property type="entry name" value="TrkH"/>
    <property type="match status" value="1"/>
</dbReference>
<keyword evidence="12" id="KW-1185">Reference proteome</keyword>
<gene>
    <name evidence="11" type="ordered locus">Dred_1616</name>
</gene>
<evidence type="ECO:0000313" key="11">
    <source>
        <dbReference type="EMBL" id="ABO50144.1"/>
    </source>
</evidence>
<sequence>MKNNKGFLSQPSRALAVGFAGLILLGGILLSLPVASASGQPTDFLTALFTSTSAVCVTGLVVVDTGTYWSTFGQVVIISLIQVGGLGFMTMAVLFWLILGRKVTFRERLLIQQSLNVIDLSGIIKLAKQVIVLTLTIQIFIATLLAVRFVPELGLQKGIAFSLFHAVSGFNNAGFDLFGDFRSLTQYTADPIVNFAIGLDIILGGIGFTVMTDAIRYRKRKKISLHSKLALYITAILLLFGMVVFLLLEFNNTLASLSFGGKLWASWFQSVTPRTAGFNTIDLTAMRPVTLFFIILLMFIGASPGSTGGGVKTTTFGIVVLALISLARGKEDAEVFYRRISKEQVYKGLGIILLAMGWIIFATLLLGAVEKADFLKILFEVVSALATVGLSAGLTPTLSDFGQVVIMFTMFLGRLGPLTVAYALATKQQRKQQFRYPEERIIIG</sequence>
<evidence type="ECO:0000256" key="10">
    <source>
        <dbReference type="SAM" id="Phobius"/>
    </source>
</evidence>
<dbReference type="AlphaFoldDB" id="A4J4Z1"/>
<dbReference type="InterPro" id="IPR004772">
    <property type="entry name" value="TrkH"/>
</dbReference>
<evidence type="ECO:0000256" key="3">
    <source>
        <dbReference type="ARBA" id="ARBA00022475"/>
    </source>
</evidence>
<keyword evidence="8" id="KW-0406">Ion transport</keyword>
<organism evidence="11 12">
    <name type="scientific">Desulforamulus reducens (strain ATCC BAA-1160 / DSM 100696 / MI-1)</name>
    <name type="common">Desulfotomaculum reducens</name>
    <dbReference type="NCBI Taxonomy" id="349161"/>
    <lineage>
        <taxon>Bacteria</taxon>
        <taxon>Bacillati</taxon>
        <taxon>Bacillota</taxon>
        <taxon>Clostridia</taxon>
        <taxon>Eubacteriales</taxon>
        <taxon>Peptococcaceae</taxon>
        <taxon>Desulforamulus</taxon>
    </lineage>
</organism>
<dbReference type="OrthoDB" id="9810952at2"/>
<dbReference type="PANTHER" id="PTHR32024:SF1">
    <property type="entry name" value="KTR SYSTEM POTASSIUM UPTAKE PROTEIN B"/>
    <property type="match status" value="1"/>
</dbReference>
<evidence type="ECO:0000256" key="9">
    <source>
        <dbReference type="ARBA" id="ARBA00023136"/>
    </source>
</evidence>
<dbReference type="KEGG" id="drm:Dred_1616"/>
<dbReference type="HOGENOM" id="CLU_026429_0_1_9"/>
<dbReference type="GO" id="GO:0005886">
    <property type="term" value="C:plasma membrane"/>
    <property type="evidence" value="ECO:0007669"/>
    <property type="project" value="UniProtKB-SubCell"/>
</dbReference>
<keyword evidence="6" id="KW-0630">Potassium</keyword>
<feature type="transmembrane region" description="Helical" evidence="10">
    <location>
        <begin position="44"/>
        <end position="63"/>
    </location>
</feature>
<keyword evidence="3" id="KW-1003">Cell membrane</keyword>
<feature type="transmembrane region" description="Helical" evidence="10">
    <location>
        <begin position="12"/>
        <end position="32"/>
    </location>
</feature>
<dbReference type="EMBL" id="CP000612">
    <property type="protein sequence ID" value="ABO50144.1"/>
    <property type="molecule type" value="Genomic_DNA"/>
</dbReference>
<keyword evidence="4" id="KW-0633">Potassium transport</keyword>
<name>A4J4Z1_DESRM</name>
<evidence type="ECO:0000256" key="8">
    <source>
        <dbReference type="ARBA" id="ARBA00023065"/>
    </source>
</evidence>
<dbReference type="NCBIfam" id="TIGR00933">
    <property type="entry name" value="2a38"/>
    <property type="match status" value="1"/>
</dbReference>